<accession>A6WBU3</accession>
<sequence length="353" mass="38915">MPPRQRRTLRFNPDNATTGVVERVLAPDGTTRIHKQLRRAGTVATAPAHWASSATPSDWNYWAREAEVYTDPRLRASLTGTGLDLPTADVRPGEEGIDLWLEDVPGTAGADFTLDDHVATATALGRWQARPLQPTPAWASHGFLRAYSTSRPGDLTLVDDTAEADAAWEQPLIRGTWPPDLRSGWARLLAHREDLLRVVETLPRTLCHLDAWVANVIRRPNGEVVLLDWAFAGDGAVGEDLGNYLPDAVFDLFWPAERLAELEAACFPAYLEGLRAGGWDGTDRDARLGVVASCVKYTWLLPLLLQKAADTEHDAYHQRADAVHLHHQRGVALSHLVRWCDEALDLAGGTTSR</sequence>
<dbReference type="AlphaFoldDB" id="A6WBU3"/>
<evidence type="ECO:0000313" key="2">
    <source>
        <dbReference type="Proteomes" id="UP000001116"/>
    </source>
</evidence>
<name>A6WBU3_KINRD</name>
<evidence type="ECO:0008006" key="3">
    <source>
        <dbReference type="Google" id="ProtNLM"/>
    </source>
</evidence>
<dbReference type="HOGENOM" id="CLU_065747_0_0_11"/>
<dbReference type="SUPFAM" id="SSF56112">
    <property type="entry name" value="Protein kinase-like (PK-like)"/>
    <property type="match status" value="1"/>
</dbReference>
<dbReference type="eggNOG" id="COG0510">
    <property type="taxonomic scope" value="Bacteria"/>
</dbReference>
<dbReference type="Gene3D" id="3.90.1200.10">
    <property type="match status" value="1"/>
</dbReference>
<dbReference type="InterPro" id="IPR011009">
    <property type="entry name" value="Kinase-like_dom_sf"/>
</dbReference>
<dbReference type="KEGG" id="kra:Krad_2812"/>
<evidence type="ECO:0000313" key="1">
    <source>
        <dbReference type="EMBL" id="ABS04282.1"/>
    </source>
</evidence>
<dbReference type="Proteomes" id="UP000001116">
    <property type="component" value="Chromosome"/>
</dbReference>
<gene>
    <name evidence="1" type="ordered locus">Krad_2812</name>
</gene>
<dbReference type="EMBL" id="CP000750">
    <property type="protein sequence ID" value="ABS04282.1"/>
    <property type="molecule type" value="Genomic_DNA"/>
</dbReference>
<proteinExistence type="predicted"/>
<dbReference type="RefSeq" id="WP_012087477.1">
    <property type="nucleotide sequence ID" value="NC_009664.2"/>
</dbReference>
<keyword evidence="2" id="KW-1185">Reference proteome</keyword>
<protein>
    <recommendedName>
        <fullName evidence="3">Aminoglycoside phosphotransferase</fullName>
    </recommendedName>
</protein>
<dbReference type="OrthoDB" id="3816435at2"/>
<reference evidence="2" key="1">
    <citation type="journal article" date="2008" name="PLoS ONE">
        <title>Survival in nuclear waste, extreme resistance, and potential applications gleaned from the genome sequence of Kineococcus radiotolerans SRS30216.</title>
        <authorList>
            <person name="Bagwell C.E."/>
            <person name="Bhat S."/>
            <person name="Hawkins G.M."/>
            <person name="Smith B.W."/>
            <person name="Biswas T."/>
            <person name="Hoover T.R."/>
            <person name="Saunders E."/>
            <person name="Han C.S."/>
            <person name="Tsodikov O.V."/>
            <person name="Shimkets L.J."/>
        </authorList>
    </citation>
    <scope>NUCLEOTIDE SEQUENCE [LARGE SCALE GENOMIC DNA]</scope>
    <source>
        <strain evidence="2">ATCC BAA-149 / DSM 14245 / SRS30216</strain>
    </source>
</reference>
<organism evidence="1 2">
    <name type="scientific">Kineococcus radiotolerans (strain ATCC BAA-149 / DSM 14245 / SRS30216)</name>
    <dbReference type="NCBI Taxonomy" id="266940"/>
    <lineage>
        <taxon>Bacteria</taxon>
        <taxon>Bacillati</taxon>
        <taxon>Actinomycetota</taxon>
        <taxon>Actinomycetes</taxon>
        <taxon>Kineosporiales</taxon>
        <taxon>Kineosporiaceae</taxon>
        <taxon>Kineococcus</taxon>
    </lineage>
</organism>